<sequence>MKHKTALLHFALLIPFFNFAQVTTTLNNNPVTGFEQMAKTERLPLLYPYGTKKNRMISYDASGGNGFGLLINTFKKYIDENGDVVIFDVYGPGCLYREQMNIWTDNGIGKISKTIRIKYYFDDETTPRIDAPVLDFFKGQYDPVREPFGFMKIHQFGDVYYPFSFNKRLKIALSDTVITRLLKENNDRSCNWYQFDYLTFPQDVTVKSWTKGTDPYEAITRQQWLNLGRDPKAATGNVVSEKSAPLPAGAAAVIFEDTGKASIAAIELKMIPFNEATFYNTNIRISFDDLAAPAVDMPISYFFGGGGWKDQFYKQTLKTLLYGFDAGEGTAYCYFPMPYFKNAKIEIINNSPVDIADLRYRISRKTSAVLDYPRGQTAYFMAKVTKDSTPGGQTRKHFIKPYQNAFSESGYGHVEAINMFSGNFNEDGDEFTYVDGSNTPQIHGAGTEDEFNQGWSGGLFQEPLWGALKSGVKGSYRIHMNEPYIFYNDINIRFEDNAGKYPGDAPRRRYGTPDSMIQTEFMVWYYKSGKGPVLQLSDSVDVGNAQSEKKHRFTIRGQTFYGKKETCFDSYETADNYMQMEDDGRAYNQSITFRTAVSRQNKGIRLRNRIYRTENGIQVANVYVDGEKLPQPWYILTYSEQHARGRRSFDGWFESEYEIPARYTKGKGSVTIKIEHVRSIKNELNSYFLKVYSYVDNDQTR</sequence>
<evidence type="ECO:0008006" key="4">
    <source>
        <dbReference type="Google" id="ProtNLM"/>
    </source>
</evidence>
<dbReference type="AlphaFoldDB" id="A0A1A9I4Y5"/>
<dbReference type="RefSeq" id="WP_067759455.1">
    <property type="nucleotide sequence ID" value="NZ_CP015772.1"/>
</dbReference>
<dbReference type="KEGG" id="nia:A8C56_18725"/>
<keyword evidence="1" id="KW-0732">Signal</keyword>
<evidence type="ECO:0000313" key="3">
    <source>
        <dbReference type="Proteomes" id="UP000077667"/>
    </source>
</evidence>
<reference evidence="2 3" key="1">
    <citation type="submission" date="2016-05" db="EMBL/GenBank/DDBJ databases">
        <title>Niabella ginsenosidivorans BS26 whole genome sequencing.</title>
        <authorList>
            <person name="Im W.T."/>
            <person name="Siddiqi M.Z."/>
        </authorList>
    </citation>
    <scope>NUCLEOTIDE SEQUENCE [LARGE SCALE GENOMIC DNA]</scope>
    <source>
        <strain evidence="2 3">BS26</strain>
    </source>
</reference>
<evidence type="ECO:0000313" key="2">
    <source>
        <dbReference type="EMBL" id="ANH82738.1"/>
    </source>
</evidence>
<keyword evidence="3" id="KW-1185">Reference proteome</keyword>
<feature type="signal peptide" evidence="1">
    <location>
        <begin position="1"/>
        <end position="20"/>
    </location>
</feature>
<dbReference type="OrthoDB" id="2518538at2"/>
<feature type="chain" id="PRO_5008389864" description="DUF2961 domain-containing protein" evidence="1">
    <location>
        <begin position="21"/>
        <end position="701"/>
    </location>
</feature>
<dbReference type="Gene3D" id="2.60.120.1390">
    <property type="match status" value="3"/>
</dbReference>
<evidence type="ECO:0000256" key="1">
    <source>
        <dbReference type="SAM" id="SignalP"/>
    </source>
</evidence>
<organism evidence="2 3">
    <name type="scientific">Niabella ginsenosidivorans</name>
    <dbReference type="NCBI Taxonomy" id="1176587"/>
    <lineage>
        <taxon>Bacteria</taxon>
        <taxon>Pseudomonadati</taxon>
        <taxon>Bacteroidota</taxon>
        <taxon>Chitinophagia</taxon>
        <taxon>Chitinophagales</taxon>
        <taxon>Chitinophagaceae</taxon>
        <taxon>Niabella</taxon>
    </lineage>
</organism>
<dbReference type="InterPro" id="IPR021345">
    <property type="entry name" value="DUF2961"/>
</dbReference>
<accession>A0A1A9I4Y5</accession>
<name>A0A1A9I4Y5_9BACT</name>
<dbReference type="Proteomes" id="UP000077667">
    <property type="component" value="Chromosome"/>
</dbReference>
<dbReference type="STRING" id="1176587.A8C56_18725"/>
<dbReference type="Pfam" id="PF11175">
    <property type="entry name" value="DUF2961"/>
    <property type="match status" value="1"/>
</dbReference>
<gene>
    <name evidence="2" type="ORF">A8C56_18725</name>
</gene>
<proteinExistence type="predicted"/>
<protein>
    <recommendedName>
        <fullName evidence="4">DUF2961 domain-containing protein</fullName>
    </recommendedName>
</protein>
<dbReference type="EMBL" id="CP015772">
    <property type="protein sequence ID" value="ANH82738.1"/>
    <property type="molecule type" value="Genomic_DNA"/>
</dbReference>